<feature type="compositionally biased region" description="Polar residues" evidence="7">
    <location>
        <begin position="484"/>
        <end position="507"/>
    </location>
</feature>
<gene>
    <name evidence="9" type="ORF">SCF082_LOCUS13365</name>
</gene>
<dbReference type="GO" id="GO:0016301">
    <property type="term" value="F:kinase activity"/>
    <property type="evidence" value="ECO:0007669"/>
    <property type="project" value="UniProtKB-KW"/>
</dbReference>
<dbReference type="SMART" id="SM00220">
    <property type="entry name" value="S_TKc"/>
    <property type="match status" value="1"/>
</dbReference>
<organism evidence="9 10">
    <name type="scientific">Durusdinium trenchii</name>
    <dbReference type="NCBI Taxonomy" id="1381693"/>
    <lineage>
        <taxon>Eukaryota</taxon>
        <taxon>Sar</taxon>
        <taxon>Alveolata</taxon>
        <taxon>Dinophyceae</taxon>
        <taxon>Suessiales</taxon>
        <taxon>Symbiodiniaceae</taxon>
        <taxon>Durusdinium</taxon>
    </lineage>
</organism>
<dbReference type="Gene3D" id="1.10.510.10">
    <property type="entry name" value="Transferase(Phosphotransferase) domain 1"/>
    <property type="match status" value="1"/>
</dbReference>
<comment type="caution">
    <text evidence="9">The sequence shown here is derived from an EMBL/GenBank/DDBJ whole genome shotgun (WGS) entry which is preliminary data.</text>
</comment>
<dbReference type="CDD" id="cd14014">
    <property type="entry name" value="STKc_PknB_like"/>
    <property type="match status" value="1"/>
</dbReference>
<evidence type="ECO:0000313" key="9">
    <source>
        <dbReference type="EMBL" id="CAK9016836.1"/>
    </source>
</evidence>
<name>A0ABP0JRF8_9DINO</name>
<proteinExistence type="predicted"/>
<reference evidence="9 10" key="1">
    <citation type="submission" date="2024-02" db="EMBL/GenBank/DDBJ databases">
        <authorList>
            <person name="Chen Y."/>
            <person name="Shah S."/>
            <person name="Dougan E. K."/>
            <person name="Thang M."/>
            <person name="Chan C."/>
        </authorList>
    </citation>
    <scope>NUCLEOTIDE SEQUENCE [LARGE SCALE GENOMIC DNA]</scope>
</reference>
<dbReference type="PANTHER" id="PTHR43289">
    <property type="entry name" value="MITOGEN-ACTIVATED PROTEIN KINASE KINASE KINASE 20-RELATED"/>
    <property type="match status" value="1"/>
</dbReference>
<evidence type="ECO:0000256" key="1">
    <source>
        <dbReference type="ARBA" id="ARBA00022679"/>
    </source>
</evidence>
<feature type="region of interest" description="Disordered" evidence="7">
    <location>
        <begin position="991"/>
        <end position="1030"/>
    </location>
</feature>
<feature type="region of interest" description="Disordered" evidence="7">
    <location>
        <begin position="384"/>
        <end position="433"/>
    </location>
</feature>
<dbReference type="InterPro" id="IPR011009">
    <property type="entry name" value="Kinase-like_dom_sf"/>
</dbReference>
<dbReference type="Gene3D" id="3.30.200.20">
    <property type="entry name" value="Phosphorylase Kinase, domain 1"/>
    <property type="match status" value="1"/>
</dbReference>
<dbReference type="EC" id="2.7.11.34" evidence="5"/>
<dbReference type="SUPFAM" id="SSF56112">
    <property type="entry name" value="Protein kinase-like (PK-like)"/>
    <property type="match status" value="1"/>
</dbReference>
<evidence type="ECO:0000256" key="2">
    <source>
        <dbReference type="ARBA" id="ARBA00022741"/>
    </source>
</evidence>
<evidence type="ECO:0000256" key="6">
    <source>
        <dbReference type="PROSITE-ProRule" id="PRU10141"/>
    </source>
</evidence>
<dbReference type="Pfam" id="PF00069">
    <property type="entry name" value="Pkinase"/>
    <property type="match status" value="1"/>
</dbReference>
<dbReference type="EMBL" id="CAXAMM010008237">
    <property type="protein sequence ID" value="CAK9016836.1"/>
    <property type="molecule type" value="Genomic_DNA"/>
</dbReference>
<feature type="region of interest" description="Disordered" evidence="7">
    <location>
        <begin position="1"/>
        <end position="23"/>
    </location>
</feature>
<dbReference type="PROSITE" id="PS00107">
    <property type="entry name" value="PROTEIN_KINASE_ATP"/>
    <property type="match status" value="1"/>
</dbReference>
<dbReference type="InterPro" id="IPR000719">
    <property type="entry name" value="Prot_kinase_dom"/>
</dbReference>
<feature type="non-terminal residue" evidence="9">
    <location>
        <position position="1"/>
    </location>
</feature>
<keyword evidence="2 6" id="KW-0547">Nucleotide-binding</keyword>
<feature type="compositionally biased region" description="Polar residues" evidence="7">
    <location>
        <begin position="420"/>
        <end position="433"/>
    </location>
</feature>
<dbReference type="PROSITE" id="PS50011">
    <property type="entry name" value="PROTEIN_KINASE_DOM"/>
    <property type="match status" value="1"/>
</dbReference>
<evidence type="ECO:0000259" key="8">
    <source>
        <dbReference type="PROSITE" id="PS50011"/>
    </source>
</evidence>
<feature type="compositionally biased region" description="Low complexity" evidence="7">
    <location>
        <begin position="1"/>
        <end position="21"/>
    </location>
</feature>
<keyword evidence="4 6" id="KW-0067">ATP-binding</keyword>
<protein>
    <recommendedName>
        <fullName evidence="5">NEK6-subfamily protein kinase</fullName>
        <ecNumber evidence="5">2.7.11.34</ecNumber>
    </recommendedName>
</protein>
<dbReference type="InterPro" id="IPR017441">
    <property type="entry name" value="Protein_kinase_ATP_BS"/>
</dbReference>
<feature type="non-terminal residue" evidence="9">
    <location>
        <position position="1030"/>
    </location>
</feature>
<keyword evidence="10" id="KW-1185">Reference proteome</keyword>
<keyword evidence="1" id="KW-0808">Transferase</keyword>
<accession>A0ABP0JRF8</accession>
<evidence type="ECO:0000256" key="3">
    <source>
        <dbReference type="ARBA" id="ARBA00022777"/>
    </source>
</evidence>
<evidence type="ECO:0000313" key="10">
    <source>
        <dbReference type="Proteomes" id="UP001642464"/>
    </source>
</evidence>
<evidence type="ECO:0000256" key="4">
    <source>
        <dbReference type="ARBA" id="ARBA00022840"/>
    </source>
</evidence>
<dbReference type="PROSITE" id="PS00108">
    <property type="entry name" value="PROTEIN_KINASE_ST"/>
    <property type="match status" value="1"/>
</dbReference>
<feature type="domain" description="Protein kinase" evidence="8">
    <location>
        <begin position="53"/>
        <end position="314"/>
    </location>
</feature>
<dbReference type="PANTHER" id="PTHR43289:SF6">
    <property type="entry name" value="SERINE_THREONINE-PROTEIN KINASE NEKL-3"/>
    <property type="match status" value="1"/>
</dbReference>
<dbReference type="Proteomes" id="UP001642464">
    <property type="component" value="Unassembled WGS sequence"/>
</dbReference>
<dbReference type="InterPro" id="IPR008271">
    <property type="entry name" value="Ser/Thr_kinase_AS"/>
</dbReference>
<evidence type="ECO:0000256" key="5">
    <source>
        <dbReference type="ARBA" id="ARBA00039067"/>
    </source>
</evidence>
<feature type="compositionally biased region" description="Low complexity" evidence="7">
    <location>
        <begin position="399"/>
        <end position="419"/>
    </location>
</feature>
<feature type="region of interest" description="Disordered" evidence="7">
    <location>
        <begin position="455"/>
        <end position="510"/>
    </location>
</feature>
<evidence type="ECO:0000256" key="7">
    <source>
        <dbReference type="SAM" id="MobiDB-lite"/>
    </source>
</evidence>
<keyword evidence="3 9" id="KW-0418">Kinase</keyword>
<sequence>AMGSAEPASPAPGSASGTPTSRTVTVREALFPPARGDDSDSASNVTGIELGHFVVEERIGRGGMGSVFRAIDRRLDRVVALKILAPDQSRDQASVIRFHNEARAAARLDHDNIARVHYTGEDQGLHFIAFEFVTGTNIRDFIMQKGRLSPQEALNYTLQIADALRQLAAVGVVHRDIKPSNIVVAPTGRAKLVDLGLARNNSSDAREDLTVAGTALGTFDYISPEQAVDARNVDIRSDIYSLGCTLYHMLTGEPPYPRGSMFEKVINHHRPVPPDPSLKNPSVSAPLARVVQKMMASNPDERYAGPDALLQDLVQIAESMGMRPTYPEAVIWNVPLFSSRERRWDAAKSWMAVAVVLLVLVILVDHVRWSDLWTTAALPEVKIGAPGTAPTEEDAALRPPESVPVASAPAMPPAEVVSPDSETPSSSAESGESQGILAGMAVSQRSAVAADLLTMLPGNPKRGSSAPSTVPGESDGTLAGGSTRPGSVRTSPDATENATGSGGSTESPRPAAAVALTRPFVVLQFEEGEEKAFPTLEAACTAAPDDAVIELRFDGRSAPPQSPVRVVNKRLKIRPAPNVRPVLEFRLPQETVLTALSRTARMVSIRNGGLELYDLDVVMWVDSGFPIDSWSMIEAGAASDVVLRGVSLTVANPNRSPAALFELPTPSAGGIEEMMSDTARAPSFRLQMEETVCRGQADLFLQRNAESGEIRLRDTAVAVSGAMLRLDGAEVFGLTTSAESENRLVVSAQHVTALLGEGMLRVDTGDQGTVPTVEVDSRDSIFVLPRGSEAFVAMTGHDDLENFLDRFVWVGHRDANFFEMEGPLWDIRAPQSLILDRRVFDFDEWSRQWAPTDDRLVSTSLLEQPPESLADDAHQLGELIGRFGVCRGIFRFSIVDSPGSRDEVKPTCRLALSSNKPPSLHFEAGKGVRRNGLHFDLEVHTVLDRAANLLHQDVELIVVGVDVRGWLHFDAQMGHRPAGLDCDAKFGDPVELPQDRLDARRKDVDAPNREHVIDSSDDSPVQKHEGGPFG</sequence>
<feature type="binding site" evidence="6">
    <location>
        <position position="82"/>
    </location>
    <ligand>
        <name>ATP</name>
        <dbReference type="ChEBI" id="CHEBI:30616"/>
    </ligand>
</feature>